<dbReference type="Gene3D" id="3.40.50.2000">
    <property type="entry name" value="Glycogen Phosphorylase B"/>
    <property type="match status" value="1"/>
</dbReference>
<feature type="domain" description="Glycosyl transferase family 1" evidence="3">
    <location>
        <begin position="5"/>
        <end position="87"/>
    </location>
</feature>
<dbReference type="GO" id="GO:0016757">
    <property type="term" value="F:glycosyltransferase activity"/>
    <property type="evidence" value="ECO:0007669"/>
    <property type="project" value="UniProtKB-KW"/>
</dbReference>
<feature type="domain" description="Glycosyltransferase 2-like" evidence="4">
    <location>
        <begin position="118"/>
        <end position="245"/>
    </location>
</feature>
<accession>A0A1G5S353</accession>
<dbReference type="SUPFAM" id="SSF53448">
    <property type="entry name" value="Nucleotide-diphospho-sugar transferases"/>
    <property type="match status" value="1"/>
</dbReference>
<dbReference type="Gene3D" id="3.90.550.10">
    <property type="entry name" value="Spore Coat Polysaccharide Biosynthesis Protein SpsA, Chain A"/>
    <property type="match status" value="1"/>
</dbReference>
<dbReference type="Pfam" id="PF00534">
    <property type="entry name" value="Glycos_transf_1"/>
    <property type="match status" value="1"/>
</dbReference>
<dbReference type="SUPFAM" id="SSF53756">
    <property type="entry name" value="UDP-Glycosyltransferase/glycogen phosphorylase"/>
    <property type="match status" value="1"/>
</dbReference>
<evidence type="ECO:0000259" key="3">
    <source>
        <dbReference type="Pfam" id="PF00534"/>
    </source>
</evidence>
<evidence type="ECO:0000313" key="6">
    <source>
        <dbReference type="Proteomes" id="UP000199428"/>
    </source>
</evidence>
<proteinExistence type="predicted"/>
<dbReference type="InterPro" id="IPR001173">
    <property type="entry name" value="Glyco_trans_2-like"/>
</dbReference>
<dbReference type="InterPro" id="IPR029044">
    <property type="entry name" value="Nucleotide-diphossugar_trans"/>
</dbReference>
<dbReference type="PANTHER" id="PTHR22916">
    <property type="entry name" value="GLYCOSYLTRANSFERASE"/>
    <property type="match status" value="1"/>
</dbReference>
<dbReference type="EMBL" id="FMWK01000012">
    <property type="protein sequence ID" value="SCZ80181.1"/>
    <property type="molecule type" value="Genomic_DNA"/>
</dbReference>
<evidence type="ECO:0000259" key="4">
    <source>
        <dbReference type="Pfam" id="PF00535"/>
    </source>
</evidence>
<protein>
    <submittedName>
        <fullName evidence="5">Glycosyltransferase involved in cell wall bisynthesis</fullName>
    </submittedName>
</protein>
<dbReference type="PANTHER" id="PTHR22916:SF51">
    <property type="entry name" value="GLYCOSYLTRANSFERASE EPSH-RELATED"/>
    <property type="match status" value="1"/>
</dbReference>
<reference evidence="5 6" key="1">
    <citation type="submission" date="2016-10" db="EMBL/GenBank/DDBJ databases">
        <authorList>
            <person name="de Groot N.N."/>
        </authorList>
    </citation>
    <scope>NUCLEOTIDE SEQUENCE [LARGE SCALE GENOMIC DNA]</scope>
    <source>
        <strain evidence="5 6">DSM 10317</strain>
    </source>
</reference>
<evidence type="ECO:0000313" key="5">
    <source>
        <dbReference type="EMBL" id="SCZ80181.1"/>
    </source>
</evidence>
<organism evidence="5 6">
    <name type="scientific">Pseudobutyrivibrio xylanivorans</name>
    <dbReference type="NCBI Taxonomy" id="185007"/>
    <lineage>
        <taxon>Bacteria</taxon>
        <taxon>Bacillati</taxon>
        <taxon>Bacillota</taxon>
        <taxon>Clostridia</taxon>
        <taxon>Lachnospirales</taxon>
        <taxon>Lachnospiraceae</taxon>
        <taxon>Pseudobutyrivibrio</taxon>
    </lineage>
</organism>
<dbReference type="InterPro" id="IPR001296">
    <property type="entry name" value="Glyco_trans_1"/>
</dbReference>
<gene>
    <name evidence="5" type="ORF">SAMN02910350_02175</name>
</gene>
<evidence type="ECO:0000256" key="2">
    <source>
        <dbReference type="ARBA" id="ARBA00022679"/>
    </source>
</evidence>
<keyword evidence="2 5" id="KW-0808">Transferase</keyword>
<keyword evidence="1" id="KW-0328">Glycosyltransferase</keyword>
<name>A0A1G5S353_PSEXY</name>
<dbReference type="Pfam" id="PF00535">
    <property type="entry name" value="Glycos_transf_2"/>
    <property type="match status" value="1"/>
</dbReference>
<sequence>MAKKYNEFDVVVMPTIDEEPFGLVALETIAKGMALITTNSGAIPEVVGEGAVIVDKNSDFISNLAMQMEKLAVDSDYRNELGKKAYSMARRVVAFNIDNYYYRLVNILDTKCSQNTISVIVPVYNVQDQLKKCVDSLINQSYTNLEIILVDDGSTDNSGLMCDELAGLDQRIRVIHQNNGGLSAARNSGLDIATGEYIFFVDSDDYLDLSTLEKLMNHMSRCNADVVACGFAYTYDEKTESPFTNPSPGIWSGKEAVIQMMTNNNLCTTAWNKLYKACLWKDIRFPKGRVHEDEATTYKVLYASNTVAYLPECLYKYYQRENTIMKGNLEKRYKDYLMAIEERIQYFAGCSEQRLVDNSILVLLEYTKYVYRSIQSKERGCLKHQYNKYIKEYGIPKSIRARKKIALLVWKYVKA</sequence>
<dbReference type="AlphaFoldDB" id="A0A1G5S353"/>
<dbReference type="Proteomes" id="UP000199428">
    <property type="component" value="Unassembled WGS sequence"/>
</dbReference>
<evidence type="ECO:0000256" key="1">
    <source>
        <dbReference type="ARBA" id="ARBA00022676"/>
    </source>
</evidence>
<dbReference type="CDD" id="cd00761">
    <property type="entry name" value="Glyco_tranf_GTA_type"/>
    <property type="match status" value="1"/>
</dbReference>